<dbReference type="EC" id="1.1.1.95" evidence="11"/>
<keyword evidence="7 11" id="KW-0520">NAD</keyword>
<feature type="domain" description="ACT" evidence="12">
    <location>
        <begin position="472"/>
        <end position="544"/>
    </location>
</feature>
<comment type="catalytic activity">
    <reaction evidence="9">
        <text>(R)-2-hydroxyglutarate + NAD(+) = 2-oxoglutarate + NADH + H(+)</text>
        <dbReference type="Rhea" id="RHEA:49612"/>
        <dbReference type="ChEBI" id="CHEBI:15378"/>
        <dbReference type="ChEBI" id="CHEBI:15801"/>
        <dbReference type="ChEBI" id="CHEBI:16810"/>
        <dbReference type="ChEBI" id="CHEBI:57540"/>
        <dbReference type="ChEBI" id="CHEBI:57945"/>
        <dbReference type="EC" id="1.1.1.399"/>
    </reaction>
</comment>
<dbReference type="SUPFAM" id="SSF51735">
    <property type="entry name" value="NAD(P)-binding Rossmann-fold domains"/>
    <property type="match status" value="1"/>
</dbReference>
<dbReference type="GO" id="GO:0004617">
    <property type="term" value="F:phosphoglycerate dehydrogenase activity"/>
    <property type="evidence" value="ECO:0007669"/>
    <property type="project" value="UniProtKB-EC"/>
</dbReference>
<dbReference type="Pfam" id="PF00389">
    <property type="entry name" value="2-Hacid_dh"/>
    <property type="match status" value="1"/>
</dbReference>
<dbReference type="InterPro" id="IPR029752">
    <property type="entry name" value="D-isomer_DH_CS1"/>
</dbReference>
<sequence length="550" mass="58384">MKILVTEAISETGISLLKAEHEVEVRKVSPAELLEIIPEYDALITRSETKVTAEVLARGTRLKVVGRAGVGVDNIDVAAATERGVVVVNVPGANTYSTAEQAFGLLIAVARNIPQAHHALAREGRWDRKTFVGTELHGKTLGIIGLGRIGSEVAVRARAFGMKVLAYDPYVPASRAEHLGVTLVPTIPELLPQVDFLSIHAAKTPESARLIGAAELALMKPTARIVNCARGGMVDEEALYEALKEGRLAGAALDVFASEPCTDSPLFALPNVVVTPHLSASTAEAQDANGRYIAQYVLRVLRGELVPEAVNLPQVPRDGAQVVTDHLPLAETLGSFLAQAFPGQAEAITVTYSGELAKHPTALLTNTVLKGYLATQLGDHVNYINSPSLARRRGLAVHESRSLAHAPLGENGNGDRLAAAAGTLSPEASLITVRSEGPQGAHQVTGMLRRDGGMRFVAVDGLHIDMAPSRHMLVSQHRDQPGMVGRFGMALAARDINIAGLHLARHEPRGEALMLLQIDEPAPPDLVAELRTAMAVPTVQAVTLPIADRA</sequence>
<organism evidence="13 14">
    <name type="scientific">Symbiobacterium terraclitae</name>
    <dbReference type="NCBI Taxonomy" id="557451"/>
    <lineage>
        <taxon>Bacteria</taxon>
        <taxon>Bacillati</taxon>
        <taxon>Bacillota</taxon>
        <taxon>Clostridia</taxon>
        <taxon>Eubacteriales</taxon>
        <taxon>Symbiobacteriaceae</taxon>
        <taxon>Symbiobacterium</taxon>
    </lineage>
</organism>
<keyword evidence="8 11" id="KW-0718">Serine biosynthesis</keyword>
<dbReference type="Pfam" id="PF01842">
    <property type="entry name" value="ACT"/>
    <property type="match status" value="1"/>
</dbReference>
<dbReference type="Pfam" id="PF19304">
    <property type="entry name" value="PGDH_inter"/>
    <property type="match status" value="1"/>
</dbReference>
<dbReference type="InterPro" id="IPR036291">
    <property type="entry name" value="NAD(P)-bd_dom_sf"/>
</dbReference>
<keyword evidence="14" id="KW-1185">Reference proteome</keyword>
<evidence type="ECO:0000256" key="10">
    <source>
        <dbReference type="ARBA" id="ARBA00048731"/>
    </source>
</evidence>
<dbReference type="Gene3D" id="3.40.50.720">
    <property type="entry name" value="NAD(P)-binding Rossmann-like Domain"/>
    <property type="match status" value="2"/>
</dbReference>
<comment type="pathway">
    <text evidence="2 11">Amino-acid biosynthesis; L-serine biosynthesis; L-serine from 3-phospho-D-glycerate: step 1/3.</text>
</comment>
<name>A0ABS4JVG1_9FIRM</name>
<dbReference type="InterPro" id="IPR029009">
    <property type="entry name" value="ASB_dom_sf"/>
</dbReference>
<dbReference type="PROSITE" id="PS00065">
    <property type="entry name" value="D_2_HYDROXYACID_DH_1"/>
    <property type="match status" value="1"/>
</dbReference>
<dbReference type="Proteomes" id="UP001519289">
    <property type="component" value="Unassembled WGS sequence"/>
</dbReference>
<dbReference type="InterPro" id="IPR006139">
    <property type="entry name" value="D-isomer_2_OHA_DH_cat_dom"/>
</dbReference>
<evidence type="ECO:0000313" key="13">
    <source>
        <dbReference type="EMBL" id="MBP2019511.1"/>
    </source>
</evidence>
<dbReference type="CDD" id="cd12173">
    <property type="entry name" value="PGDH_4"/>
    <property type="match status" value="1"/>
</dbReference>
<evidence type="ECO:0000256" key="3">
    <source>
        <dbReference type="ARBA" id="ARBA00005854"/>
    </source>
</evidence>
<dbReference type="InterPro" id="IPR045626">
    <property type="entry name" value="PGDH_ASB_dom"/>
</dbReference>
<accession>A0ABS4JVG1</accession>
<dbReference type="CDD" id="cd04902">
    <property type="entry name" value="ACT_3PGDH-xct"/>
    <property type="match status" value="1"/>
</dbReference>
<dbReference type="InterPro" id="IPR050857">
    <property type="entry name" value="D-2-hydroxyacid_DH"/>
</dbReference>
<dbReference type="InterPro" id="IPR002912">
    <property type="entry name" value="ACT_dom"/>
</dbReference>
<dbReference type="InterPro" id="IPR006236">
    <property type="entry name" value="PGDH"/>
</dbReference>
<gene>
    <name evidence="13" type="ORF">J2Z79_002950</name>
</gene>
<dbReference type="PROSITE" id="PS51671">
    <property type="entry name" value="ACT"/>
    <property type="match status" value="1"/>
</dbReference>
<evidence type="ECO:0000256" key="2">
    <source>
        <dbReference type="ARBA" id="ARBA00005216"/>
    </source>
</evidence>
<reference evidence="13 14" key="1">
    <citation type="submission" date="2021-03" db="EMBL/GenBank/DDBJ databases">
        <title>Genomic Encyclopedia of Type Strains, Phase IV (KMG-IV): sequencing the most valuable type-strain genomes for metagenomic binning, comparative biology and taxonomic classification.</title>
        <authorList>
            <person name="Goeker M."/>
        </authorList>
    </citation>
    <scope>NUCLEOTIDE SEQUENCE [LARGE SCALE GENOMIC DNA]</scope>
    <source>
        <strain evidence="13 14">DSM 27138</strain>
    </source>
</reference>
<evidence type="ECO:0000256" key="6">
    <source>
        <dbReference type="ARBA" id="ARBA00023002"/>
    </source>
</evidence>
<evidence type="ECO:0000256" key="4">
    <source>
        <dbReference type="ARBA" id="ARBA00021582"/>
    </source>
</evidence>
<comment type="function">
    <text evidence="1">Catalyzes the reversible oxidation of 3-phospho-D-glycerate to 3-phosphonooxypyruvate, the first step of the phosphorylated L-serine biosynthesis pathway. Also catalyzes the reversible oxidation of 2-hydroxyglutarate to 2-oxoglutarate.</text>
</comment>
<dbReference type="RefSeq" id="WP_209467615.1">
    <property type="nucleotide sequence ID" value="NZ_JAGGLG010000029.1"/>
</dbReference>
<proteinExistence type="inferred from homology"/>
<protein>
    <recommendedName>
        <fullName evidence="4 11">D-3-phosphoglycerate dehydrogenase</fullName>
        <ecNumber evidence="11">1.1.1.95</ecNumber>
    </recommendedName>
</protein>
<dbReference type="SUPFAM" id="SSF52283">
    <property type="entry name" value="Formate/glycerate dehydrogenase catalytic domain-like"/>
    <property type="match status" value="1"/>
</dbReference>
<comment type="caution">
    <text evidence="13">The sequence shown here is derived from an EMBL/GenBank/DDBJ whole genome shotgun (WGS) entry which is preliminary data.</text>
</comment>
<dbReference type="EMBL" id="JAGGLG010000029">
    <property type="protein sequence ID" value="MBP2019511.1"/>
    <property type="molecule type" value="Genomic_DNA"/>
</dbReference>
<evidence type="ECO:0000256" key="5">
    <source>
        <dbReference type="ARBA" id="ARBA00022605"/>
    </source>
</evidence>
<keyword evidence="5 11" id="KW-0028">Amino-acid biosynthesis</keyword>
<dbReference type="SUPFAM" id="SSF55021">
    <property type="entry name" value="ACT-like"/>
    <property type="match status" value="1"/>
</dbReference>
<dbReference type="Gene3D" id="3.30.70.260">
    <property type="match status" value="1"/>
</dbReference>
<evidence type="ECO:0000259" key="12">
    <source>
        <dbReference type="PROSITE" id="PS51671"/>
    </source>
</evidence>
<dbReference type="Pfam" id="PF02826">
    <property type="entry name" value="2-Hacid_dh_C"/>
    <property type="match status" value="1"/>
</dbReference>
<dbReference type="SUPFAM" id="SSF143548">
    <property type="entry name" value="Serine metabolism enzymes domain"/>
    <property type="match status" value="1"/>
</dbReference>
<evidence type="ECO:0000256" key="1">
    <source>
        <dbReference type="ARBA" id="ARBA00003800"/>
    </source>
</evidence>
<evidence type="ECO:0000256" key="11">
    <source>
        <dbReference type="RuleBase" id="RU363003"/>
    </source>
</evidence>
<dbReference type="Gene3D" id="3.30.1330.90">
    <property type="entry name" value="D-3-phosphoglycerate dehydrogenase, domain 3"/>
    <property type="match status" value="1"/>
</dbReference>
<dbReference type="PANTHER" id="PTHR42789:SF1">
    <property type="entry name" value="D-ISOMER SPECIFIC 2-HYDROXYACID DEHYDROGENASE FAMILY PROTEIN (AFU_ORTHOLOGUE AFUA_6G10090)"/>
    <property type="match status" value="1"/>
</dbReference>
<evidence type="ECO:0000256" key="7">
    <source>
        <dbReference type="ARBA" id="ARBA00023027"/>
    </source>
</evidence>
<dbReference type="InterPro" id="IPR006140">
    <property type="entry name" value="D-isomer_DH_NAD-bd"/>
</dbReference>
<comment type="similarity">
    <text evidence="3 11">Belongs to the D-isomer specific 2-hydroxyacid dehydrogenase family.</text>
</comment>
<evidence type="ECO:0000256" key="9">
    <source>
        <dbReference type="ARBA" id="ARBA00048126"/>
    </source>
</evidence>
<dbReference type="NCBIfam" id="TIGR01327">
    <property type="entry name" value="PGDH"/>
    <property type="match status" value="1"/>
</dbReference>
<dbReference type="PANTHER" id="PTHR42789">
    <property type="entry name" value="D-ISOMER SPECIFIC 2-HYDROXYACID DEHYDROGENASE FAMILY PROTEIN (AFU_ORTHOLOGUE AFUA_6G10090)"/>
    <property type="match status" value="1"/>
</dbReference>
<keyword evidence="6 11" id="KW-0560">Oxidoreductase</keyword>
<comment type="catalytic activity">
    <reaction evidence="10 11">
        <text>(2R)-3-phosphoglycerate + NAD(+) = 3-phosphooxypyruvate + NADH + H(+)</text>
        <dbReference type="Rhea" id="RHEA:12641"/>
        <dbReference type="ChEBI" id="CHEBI:15378"/>
        <dbReference type="ChEBI" id="CHEBI:18110"/>
        <dbReference type="ChEBI" id="CHEBI:57540"/>
        <dbReference type="ChEBI" id="CHEBI:57945"/>
        <dbReference type="ChEBI" id="CHEBI:58272"/>
        <dbReference type="EC" id="1.1.1.95"/>
    </reaction>
</comment>
<dbReference type="InterPro" id="IPR045865">
    <property type="entry name" value="ACT-like_dom_sf"/>
</dbReference>
<evidence type="ECO:0000256" key="8">
    <source>
        <dbReference type="ARBA" id="ARBA00023299"/>
    </source>
</evidence>
<evidence type="ECO:0000313" key="14">
    <source>
        <dbReference type="Proteomes" id="UP001519289"/>
    </source>
</evidence>